<dbReference type="EnsemblPlants" id="OB07G11770.1">
    <property type="protein sequence ID" value="OB07G11770.1"/>
    <property type="gene ID" value="OB07G11770"/>
</dbReference>
<dbReference type="GO" id="GO:0004672">
    <property type="term" value="F:protein kinase activity"/>
    <property type="evidence" value="ECO:0007669"/>
    <property type="project" value="InterPro"/>
</dbReference>
<dbReference type="HOGENOM" id="CLU_000288_62_3_1"/>
<dbReference type="InterPro" id="IPR017441">
    <property type="entry name" value="Protein_kinase_ATP_BS"/>
</dbReference>
<keyword evidence="11 14" id="KW-1133">Transmembrane helix</keyword>
<dbReference type="InterPro" id="IPR000719">
    <property type="entry name" value="Prot_kinase_dom"/>
</dbReference>
<reference evidence="17" key="1">
    <citation type="journal article" date="2013" name="Nat. Commun.">
        <title>Whole-genome sequencing of Oryza brachyantha reveals mechanisms underlying Oryza genome evolution.</title>
        <authorList>
            <person name="Chen J."/>
            <person name="Huang Q."/>
            <person name="Gao D."/>
            <person name="Wang J."/>
            <person name="Lang Y."/>
            <person name="Liu T."/>
            <person name="Li B."/>
            <person name="Bai Z."/>
            <person name="Luis Goicoechea J."/>
            <person name="Liang C."/>
            <person name="Chen C."/>
            <person name="Zhang W."/>
            <person name="Sun S."/>
            <person name="Liao Y."/>
            <person name="Zhang X."/>
            <person name="Yang L."/>
            <person name="Song C."/>
            <person name="Wang M."/>
            <person name="Shi J."/>
            <person name="Liu G."/>
            <person name="Liu J."/>
            <person name="Zhou H."/>
            <person name="Zhou W."/>
            <person name="Yu Q."/>
            <person name="An N."/>
            <person name="Chen Y."/>
            <person name="Cai Q."/>
            <person name="Wang B."/>
            <person name="Liu B."/>
            <person name="Min J."/>
            <person name="Huang Y."/>
            <person name="Wu H."/>
            <person name="Li Z."/>
            <person name="Zhang Y."/>
            <person name="Yin Y."/>
            <person name="Song W."/>
            <person name="Jiang J."/>
            <person name="Jackson S.A."/>
            <person name="Wing R.A."/>
            <person name="Wang J."/>
            <person name="Chen M."/>
        </authorList>
    </citation>
    <scope>NUCLEOTIDE SEQUENCE [LARGE SCALE GENOMIC DNA]</scope>
    <source>
        <strain evidence="17">cv. IRGC 101232</strain>
    </source>
</reference>
<dbReference type="InterPro" id="IPR050528">
    <property type="entry name" value="L-type_Lectin-RKs"/>
</dbReference>
<accession>J3MIE5</accession>
<feature type="chain" id="PRO_5003773934" description="Protein kinase domain-containing protein" evidence="15">
    <location>
        <begin position="17"/>
        <end position="723"/>
    </location>
</feature>
<evidence type="ECO:0000256" key="14">
    <source>
        <dbReference type="SAM" id="Phobius"/>
    </source>
</evidence>
<keyword evidence="12 14" id="KW-0472">Membrane</keyword>
<dbReference type="CDD" id="cd06899">
    <property type="entry name" value="lectin_legume_LecRK_Arcelin_ConA"/>
    <property type="match status" value="1"/>
</dbReference>
<keyword evidence="10 13" id="KW-0067">ATP-binding</keyword>
<feature type="transmembrane region" description="Helical" evidence="14">
    <location>
        <begin position="300"/>
        <end position="323"/>
    </location>
</feature>
<evidence type="ECO:0000256" key="15">
    <source>
        <dbReference type="SAM" id="SignalP"/>
    </source>
</evidence>
<dbReference type="PANTHER" id="PTHR27007">
    <property type="match status" value="1"/>
</dbReference>
<dbReference type="InterPro" id="IPR011009">
    <property type="entry name" value="Kinase-like_dom_sf"/>
</dbReference>
<keyword evidence="5 14" id="KW-0812">Transmembrane</keyword>
<dbReference type="eggNOG" id="ENOG502QSJ4">
    <property type="taxonomic scope" value="Eukaryota"/>
</dbReference>
<dbReference type="Gene3D" id="3.30.200.20">
    <property type="entry name" value="Phosphorylase Kinase, domain 1"/>
    <property type="match status" value="1"/>
</dbReference>
<name>J3MIE5_ORYBR</name>
<dbReference type="Proteomes" id="UP000006038">
    <property type="component" value="Chromosome 7"/>
</dbReference>
<dbReference type="FunFam" id="3.30.200.20:FF:000178">
    <property type="entry name" value="serine/threonine-protein kinase PBS1-like"/>
    <property type="match status" value="1"/>
</dbReference>
<evidence type="ECO:0000256" key="11">
    <source>
        <dbReference type="ARBA" id="ARBA00022989"/>
    </source>
</evidence>
<keyword evidence="6 15" id="KW-0732">Signal</keyword>
<dbReference type="PROSITE" id="PS00107">
    <property type="entry name" value="PROTEIN_KINASE_ATP"/>
    <property type="match status" value="1"/>
</dbReference>
<evidence type="ECO:0000256" key="9">
    <source>
        <dbReference type="ARBA" id="ARBA00022777"/>
    </source>
</evidence>
<dbReference type="Gene3D" id="1.10.510.10">
    <property type="entry name" value="Transferase(Phosphotransferase) domain 1"/>
    <property type="match status" value="1"/>
</dbReference>
<dbReference type="Pfam" id="PF00139">
    <property type="entry name" value="Lectin_legB"/>
    <property type="match status" value="1"/>
</dbReference>
<dbReference type="InterPro" id="IPR008271">
    <property type="entry name" value="Ser/Thr_kinase_AS"/>
</dbReference>
<sequence>MLLLLINGVMVQKVIATTFPEFTYNGFTGRNLLLDGAASVGEDGILTLTNGTTGVQQQGRCFYPYPIHLQYAGGQSRSFTSTFVFAIACSGSGCGDGMTFVISSAADFRAASSPAYLGLADPHDALSNPLVAVELDTVADPELMDRNGNHVGVDVNSLTSNLSRPAGYIYRDDGAATNFSFQALNLSSGDPMQLWVNYDAETTQLDVTLALVPMFKPSTPLFSYNVSLARLLVTGDSPMTKAYFGFTASTGESGGTSHQVLGWSFGLGGSPLNYTLLPLKRAHQDQGGGGGRARGDRRSFIAWLSAAASVLAVLSAVAAGLAIRWWKRRAGRRENWEAELELGPRRFAYRDLRRATDGFTRLLGKGGFGRVYGGVLASDMPVAVKRVSPDSRQGMAQFTAELIILGGLRHRNLVRLLGYCRHKEELLLVYEHMPNGSLDRYLHGGQYTTRPLVWSQRLHVVKCVAAGLLYLHDDWEQVIVHRDVKASNVLLDAEMNGRLGDFGLARLHDHGAEALHTTHVAGTRGYLAPELLRFRKATKATDVFAFGAFVLEVACGRRPVGLNARGVLLVLVEWVRHIWSSGGSVVDAMDPRLEDYAADEAELVVKLGLLCSHPLPVARPGMRLVMQYLDGDLPLPEFSPDYLCITDVDQVLIDESSSSVATTITGHGPFHLFSWAEAEFHAQWASPGRGALHSNQPLLPFSCRVRASPWTESMVQVHCGLGQ</sequence>
<comment type="similarity">
    <text evidence="2">In the N-terminal section; belongs to the leguminous lectin family.</text>
</comment>
<dbReference type="PROSITE" id="PS00108">
    <property type="entry name" value="PROTEIN_KINASE_ST"/>
    <property type="match status" value="1"/>
</dbReference>
<dbReference type="STRING" id="4533.J3MIE5"/>
<evidence type="ECO:0000313" key="18">
    <source>
        <dbReference type="Proteomes" id="UP000006038"/>
    </source>
</evidence>
<protein>
    <recommendedName>
        <fullName evidence="16">Protein kinase domain-containing protein</fullName>
    </recommendedName>
</protein>
<evidence type="ECO:0000256" key="6">
    <source>
        <dbReference type="ARBA" id="ARBA00022729"/>
    </source>
</evidence>
<evidence type="ECO:0000256" key="12">
    <source>
        <dbReference type="ARBA" id="ARBA00023136"/>
    </source>
</evidence>
<evidence type="ECO:0000256" key="2">
    <source>
        <dbReference type="ARBA" id="ARBA00008536"/>
    </source>
</evidence>
<dbReference type="GO" id="GO:0030246">
    <property type="term" value="F:carbohydrate binding"/>
    <property type="evidence" value="ECO:0007669"/>
    <property type="project" value="UniProtKB-KW"/>
</dbReference>
<dbReference type="OMA" id="VANWEFR"/>
<keyword evidence="7" id="KW-0430">Lectin</keyword>
<evidence type="ECO:0000256" key="1">
    <source>
        <dbReference type="ARBA" id="ARBA00004479"/>
    </source>
</evidence>
<evidence type="ECO:0000256" key="3">
    <source>
        <dbReference type="ARBA" id="ARBA00010217"/>
    </source>
</evidence>
<evidence type="ECO:0000259" key="16">
    <source>
        <dbReference type="PROSITE" id="PS50011"/>
    </source>
</evidence>
<evidence type="ECO:0000256" key="8">
    <source>
        <dbReference type="ARBA" id="ARBA00022741"/>
    </source>
</evidence>
<evidence type="ECO:0000313" key="17">
    <source>
        <dbReference type="EnsemblPlants" id="OB07G11770.1"/>
    </source>
</evidence>
<dbReference type="SUPFAM" id="SSF49899">
    <property type="entry name" value="Concanavalin A-like lectins/glucanases"/>
    <property type="match status" value="1"/>
</dbReference>
<evidence type="ECO:0000256" key="4">
    <source>
        <dbReference type="ARBA" id="ARBA00022679"/>
    </source>
</evidence>
<dbReference type="GO" id="GO:0005524">
    <property type="term" value="F:ATP binding"/>
    <property type="evidence" value="ECO:0007669"/>
    <property type="project" value="UniProtKB-UniRule"/>
</dbReference>
<dbReference type="InterPro" id="IPR001220">
    <property type="entry name" value="Legume_lectin_dom"/>
</dbReference>
<evidence type="ECO:0000256" key="10">
    <source>
        <dbReference type="ARBA" id="ARBA00022840"/>
    </source>
</evidence>
<dbReference type="PROSITE" id="PS50011">
    <property type="entry name" value="PROTEIN_KINASE_DOM"/>
    <property type="match status" value="1"/>
</dbReference>
<proteinExistence type="inferred from homology"/>
<feature type="binding site" evidence="13">
    <location>
        <position position="385"/>
    </location>
    <ligand>
        <name>ATP</name>
        <dbReference type="ChEBI" id="CHEBI:30616"/>
    </ligand>
</feature>
<dbReference type="Gramene" id="OB07G11770.1">
    <property type="protein sequence ID" value="OB07G11770.1"/>
    <property type="gene ID" value="OB07G11770"/>
</dbReference>
<evidence type="ECO:0000256" key="13">
    <source>
        <dbReference type="PROSITE-ProRule" id="PRU10141"/>
    </source>
</evidence>
<dbReference type="AlphaFoldDB" id="J3MIE5"/>
<dbReference type="InterPro" id="IPR013320">
    <property type="entry name" value="ConA-like_dom_sf"/>
</dbReference>
<organism evidence="17">
    <name type="scientific">Oryza brachyantha</name>
    <name type="common">malo sina</name>
    <dbReference type="NCBI Taxonomy" id="4533"/>
    <lineage>
        <taxon>Eukaryota</taxon>
        <taxon>Viridiplantae</taxon>
        <taxon>Streptophyta</taxon>
        <taxon>Embryophyta</taxon>
        <taxon>Tracheophyta</taxon>
        <taxon>Spermatophyta</taxon>
        <taxon>Magnoliopsida</taxon>
        <taxon>Liliopsida</taxon>
        <taxon>Poales</taxon>
        <taxon>Poaceae</taxon>
        <taxon>BOP clade</taxon>
        <taxon>Oryzoideae</taxon>
        <taxon>Oryzeae</taxon>
        <taxon>Oryzinae</taxon>
        <taxon>Oryza</taxon>
    </lineage>
</organism>
<dbReference type="CDD" id="cd14066">
    <property type="entry name" value="STKc_IRAK"/>
    <property type="match status" value="1"/>
</dbReference>
<keyword evidence="4" id="KW-0808">Transferase</keyword>
<keyword evidence="8 13" id="KW-0547">Nucleotide-binding</keyword>
<dbReference type="Pfam" id="PF00069">
    <property type="entry name" value="Pkinase"/>
    <property type="match status" value="1"/>
</dbReference>
<feature type="domain" description="Protein kinase" evidence="16">
    <location>
        <begin position="357"/>
        <end position="638"/>
    </location>
</feature>
<dbReference type="Gene3D" id="2.60.120.200">
    <property type="match status" value="1"/>
</dbReference>
<gene>
    <name evidence="17" type="primary">LOC102702955</name>
</gene>
<dbReference type="SUPFAM" id="SSF56112">
    <property type="entry name" value="Protein kinase-like (PK-like)"/>
    <property type="match status" value="1"/>
</dbReference>
<keyword evidence="18" id="KW-1185">Reference proteome</keyword>
<feature type="signal peptide" evidence="15">
    <location>
        <begin position="1"/>
        <end position="16"/>
    </location>
</feature>
<comment type="similarity">
    <text evidence="3">In the C-terminal section; belongs to the protein kinase superfamily. Ser/Thr protein kinase family.</text>
</comment>
<evidence type="ECO:0000256" key="5">
    <source>
        <dbReference type="ARBA" id="ARBA00022692"/>
    </source>
</evidence>
<reference evidence="17" key="2">
    <citation type="submission" date="2013-04" db="UniProtKB">
        <authorList>
            <consortium name="EnsemblPlants"/>
        </authorList>
    </citation>
    <scope>IDENTIFICATION</scope>
</reference>
<evidence type="ECO:0000256" key="7">
    <source>
        <dbReference type="ARBA" id="ARBA00022734"/>
    </source>
</evidence>
<dbReference type="FunFam" id="1.10.510.10:FF:000517">
    <property type="entry name" value="Putative receptor kinase Lecrk"/>
    <property type="match status" value="1"/>
</dbReference>
<comment type="subcellular location">
    <subcellularLocation>
        <location evidence="1">Membrane</location>
        <topology evidence="1">Single-pass type I membrane protein</topology>
    </subcellularLocation>
</comment>
<dbReference type="GO" id="GO:0016020">
    <property type="term" value="C:membrane"/>
    <property type="evidence" value="ECO:0007669"/>
    <property type="project" value="UniProtKB-SubCell"/>
</dbReference>
<dbReference type="SMART" id="SM00220">
    <property type="entry name" value="S_TKc"/>
    <property type="match status" value="1"/>
</dbReference>
<keyword evidence="9" id="KW-0418">Kinase</keyword>